<dbReference type="GO" id="GO:0005576">
    <property type="term" value="C:extracellular region"/>
    <property type="evidence" value="ECO:0007669"/>
    <property type="project" value="UniProtKB-SubCell"/>
</dbReference>
<evidence type="ECO:0000256" key="7">
    <source>
        <dbReference type="SAM" id="SignalP"/>
    </source>
</evidence>
<evidence type="ECO:0000256" key="6">
    <source>
        <dbReference type="ARBA" id="ARBA00023259"/>
    </source>
</evidence>
<accession>A0AAJ7WU22</accession>
<protein>
    <submittedName>
        <fullName evidence="10">Toxin MIT1-like</fullName>
    </submittedName>
</protein>
<keyword evidence="3" id="KW-0964">Secreted</keyword>
<proteinExistence type="inferred from homology"/>
<dbReference type="InterPro" id="IPR009523">
    <property type="entry name" value="Prokineticin"/>
</dbReference>
<feature type="domain" description="Prokineticin" evidence="8">
    <location>
        <begin position="4"/>
        <end position="99"/>
    </location>
</feature>
<dbReference type="RefSeq" id="XP_032810184.1">
    <property type="nucleotide sequence ID" value="XM_032954293.1"/>
</dbReference>
<evidence type="ECO:0000313" key="10">
    <source>
        <dbReference type="RefSeq" id="XP_032810184.1"/>
    </source>
</evidence>
<evidence type="ECO:0000256" key="3">
    <source>
        <dbReference type="ARBA" id="ARBA00022525"/>
    </source>
</evidence>
<keyword evidence="5" id="KW-1015">Disulfide bond</keyword>
<evidence type="ECO:0000256" key="4">
    <source>
        <dbReference type="ARBA" id="ARBA00022656"/>
    </source>
</evidence>
<dbReference type="SUPFAM" id="SSF57190">
    <property type="entry name" value="Colipase-like"/>
    <property type="match status" value="2"/>
</dbReference>
<evidence type="ECO:0000256" key="1">
    <source>
        <dbReference type="ARBA" id="ARBA00004613"/>
    </source>
</evidence>
<dbReference type="GeneID" id="116942405"/>
<dbReference type="Gene3D" id="2.10.80.10">
    <property type="entry name" value="Lipase, subunit A"/>
    <property type="match status" value="1"/>
</dbReference>
<name>A0AAJ7WU22_PETMA</name>
<dbReference type="AlphaFoldDB" id="A0AAJ7WU22"/>
<organism evidence="9 10">
    <name type="scientific">Petromyzon marinus</name>
    <name type="common">Sea lamprey</name>
    <dbReference type="NCBI Taxonomy" id="7757"/>
    <lineage>
        <taxon>Eukaryota</taxon>
        <taxon>Metazoa</taxon>
        <taxon>Chordata</taxon>
        <taxon>Craniata</taxon>
        <taxon>Vertebrata</taxon>
        <taxon>Cyclostomata</taxon>
        <taxon>Hyperoartia</taxon>
        <taxon>Petromyzontiformes</taxon>
        <taxon>Petromyzontidae</taxon>
        <taxon>Petromyzon</taxon>
    </lineage>
</organism>
<sequence length="112" mass="12340">MKVTLIFVSLLCTLCFMTDGAVITGACERDSQCPAGTCCAASLWLRGLRTCTPLGGRQDLCHPYSHKVPYWGRRRHYVCPCLPSLACVRSPPVTGRHRCSSSFSIIEGLIYN</sequence>
<keyword evidence="4" id="KW-0800">Toxin</keyword>
<dbReference type="PANTHER" id="PTHR18821:SF2">
    <property type="entry name" value="DICKKOPF-RELATED PROTEIN 3-LIKE"/>
    <property type="match status" value="1"/>
</dbReference>
<feature type="signal peptide" evidence="7">
    <location>
        <begin position="1"/>
        <end position="20"/>
    </location>
</feature>
<dbReference type="GO" id="GO:0001935">
    <property type="term" value="P:endothelial cell proliferation"/>
    <property type="evidence" value="ECO:0007669"/>
    <property type="project" value="TreeGrafter"/>
</dbReference>
<comment type="subcellular location">
    <subcellularLocation>
        <location evidence="1">Secreted</location>
    </subcellularLocation>
</comment>
<keyword evidence="9" id="KW-1185">Reference proteome</keyword>
<reference evidence="10" key="1">
    <citation type="submission" date="2025-08" db="UniProtKB">
        <authorList>
            <consortium name="RefSeq"/>
        </authorList>
    </citation>
    <scope>IDENTIFICATION</scope>
    <source>
        <tissue evidence="10">Sperm</tissue>
    </source>
</reference>
<dbReference type="Pfam" id="PF06607">
    <property type="entry name" value="Prokineticin"/>
    <property type="match status" value="1"/>
</dbReference>
<evidence type="ECO:0000313" key="9">
    <source>
        <dbReference type="Proteomes" id="UP001318040"/>
    </source>
</evidence>
<dbReference type="GO" id="GO:0090729">
    <property type="term" value="F:toxin activity"/>
    <property type="evidence" value="ECO:0007669"/>
    <property type="project" value="UniProtKB-KW"/>
</dbReference>
<dbReference type="Proteomes" id="UP001318040">
    <property type="component" value="Chromosome 14"/>
</dbReference>
<keyword evidence="7" id="KW-0732">Signal</keyword>
<dbReference type="InterPro" id="IPR023569">
    <property type="entry name" value="Prokineticin_domain"/>
</dbReference>
<dbReference type="PANTHER" id="PTHR18821">
    <property type="entry name" value="PROKINETICIN"/>
    <property type="match status" value="1"/>
</dbReference>
<gene>
    <name evidence="10" type="primary">LOC116942405</name>
</gene>
<comment type="similarity">
    <text evidence="2">Belongs to the AVIT (prokineticin) family.</text>
</comment>
<keyword evidence="6" id="KW-1213">G-protein coupled receptor impairing toxin</keyword>
<evidence type="ECO:0000259" key="8">
    <source>
        <dbReference type="Pfam" id="PF06607"/>
    </source>
</evidence>
<feature type="chain" id="PRO_5042548338" evidence="7">
    <location>
        <begin position="21"/>
        <end position="112"/>
    </location>
</feature>
<evidence type="ECO:0000256" key="2">
    <source>
        <dbReference type="ARBA" id="ARBA00006999"/>
    </source>
</evidence>
<dbReference type="KEGG" id="pmrn:116942405"/>
<evidence type="ECO:0000256" key="5">
    <source>
        <dbReference type="ARBA" id="ARBA00023157"/>
    </source>
</evidence>